<sequence>MPPKFYAQIAYNDPYVQPLIESALSSRLPPTTYKLISTLPTPLDLPVLQFLQYEDLAFELALTRNDVLINAYVIRKALLRKHFLNATVVQWAAKHPQSVLRRHVKVAVELEVDYAEYLDEALAEAYELRESLEGNEDKGEGEREWWILKPSMADRAHGVRLFGSEEELRGIFEGWEADMPDSDEEEEDDEEVKGQTLVGAGKEVVYASQLRHFVAQLYIHPPLLLPSAEGRKFHVRTYVLSVGALKVYVYRPMLALFAAGKYVAPGESLDLRVHLTNTCVQGTDVREGSVRRFWELEEKVEGIEGDWKEKAWAQICVVTGELFEAAGRNMLVNFQAVPSSFEIFGLDFLVDQTGTAWLLEVNAFPDFKQTGDDLKDVVQGLFEDTVDVAIKPFFSEPREEPPKTLESGRMVQVLDIDLGRR</sequence>
<protein>
    <submittedName>
        <fullName evidence="1">Tubulin-tyrosine ligase</fullName>
    </submittedName>
</protein>
<dbReference type="GO" id="GO:0000932">
    <property type="term" value="C:P-body"/>
    <property type="evidence" value="ECO:0007669"/>
    <property type="project" value="TreeGrafter"/>
</dbReference>
<reference evidence="1" key="1">
    <citation type="journal article" date="2020" name="Stud. Mycol.">
        <title>101 Dothideomycetes genomes: a test case for predicting lifestyles and emergence of pathogens.</title>
        <authorList>
            <person name="Haridas S."/>
            <person name="Albert R."/>
            <person name="Binder M."/>
            <person name="Bloem J."/>
            <person name="Labutti K."/>
            <person name="Salamov A."/>
            <person name="Andreopoulos B."/>
            <person name="Baker S."/>
            <person name="Barry K."/>
            <person name="Bills G."/>
            <person name="Bluhm B."/>
            <person name="Cannon C."/>
            <person name="Castanera R."/>
            <person name="Culley D."/>
            <person name="Daum C."/>
            <person name="Ezra D."/>
            <person name="Gonzalez J."/>
            <person name="Henrissat B."/>
            <person name="Kuo A."/>
            <person name="Liang C."/>
            <person name="Lipzen A."/>
            <person name="Lutzoni F."/>
            <person name="Magnuson J."/>
            <person name="Mondo S."/>
            <person name="Nolan M."/>
            <person name="Ohm R."/>
            <person name="Pangilinan J."/>
            <person name="Park H.-J."/>
            <person name="Ramirez L."/>
            <person name="Alfaro M."/>
            <person name="Sun H."/>
            <person name="Tritt A."/>
            <person name="Yoshinaga Y."/>
            <person name="Zwiers L.-H."/>
            <person name="Turgeon B."/>
            <person name="Goodwin S."/>
            <person name="Spatafora J."/>
            <person name="Crous P."/>
            <person name="Grigoriev I."/>
        </authorList>
    </citation>
    <scope>NUCLEOTIDE SEQUENCE</scope>
    <source>
        <strain evidence="1">CBS 115976</strain>
    </source>
</reference>
<dbReference type="InterPro" id="IPR004344">
    <property type="entry name" value="TTL/TTLL_fam"/>
</dbReference>
<dbReference type="PANTHER" id="PTHR47551">
    <property type="entry name" value="TUBULIN--TYROSINE LIGASE PBY1-RELATED"/>
    <property type="match status" value="1"/>
</dbReference>
<dbReference type="Pfam" id="PF03133">
    <property type="entry name" value="TTL"/>
    <property type="match status" value="1"/>
</dbReference>
<accession>A0A6A6U3U4</accession>
<dbReference type="AlphaFoldDB" id="A0A6A6U3U4"/>
<dbReference type="Gene3D" id="3.30.470.20">
    <property type="entry name" value="ATP-grasp fold, B domain"/>
    <property type="match status" value="1"/>
</dbReference>
<dbReference type="EMBL" id="MU004240">
    <property type="protein sequence ID" value="KAF2665798.1"/>
    <property type="molecule type" value="Genomic_DNA"/>
</dbReference>
<evidence type="ECO:0000313" key="2">
    <source>
        <dbReference type="Proteomes" id="UP000799302"/>
    </source>
</evidence>
<dbReference type="SUPFAM" id="SSF56059">
    <property type="entry name" value="Glutathione synthetase ATP-binding domain-like"/>
    <property type="match status" value="1"/>
</dbReference>
<keyword evidence="2" id="KW-1185">Reference proteome</keyword>
<gene>
    <name evidence="1" type="ORF">BT63DRAFT_428746</name>
</gene>
<organism evidence="1 2">
    <name type="scientific">Microthyrium microscopicum</name>
    <dbReference type="NCBI Taxonomy" id="703497"/>
    <lineage>
        <taxon>Eukaryota</taxon>
        <taxon>Fungi</taxon>
        <taxon>Dikarya</taxon>
        <taxon>Ascomycota</taxon>
        <taxon>Pezizomycotina</taxon>
        <taxon>Dothideomycetes</taxon>
        <taxon>Dothideomycetes incertae sedis</taxon>
        <taxon>Microthyriales</taxon>
        <taxon>Microthyriaceae</taxon>
        <taxon>Microthyrium</taxon>
    </lineage>
</organism>
<dbReference type="PANTHER" id="PTHR47551:SF1">
    <property type="entry name" value="TUBULIN--TYROSINE LIGASE PBY1-RELATED"/>
    <property type="match status" value="1"/>
</dbReference>
<dbReference type="PROSITE" id="PS51221">
    <property type="entry name" value="TTL"/>
    <property type="match status" value="1"/>
</dbReference>
<name>A0A6A6U3U4_9PEZI</name>
<keyword evidence="1" id="KW-0436">Ligase</keyword>
<dbReference type="Proteomes" id="UP000799302">
    <property type="component" value="Unassembled WGS sequence"/>
</dbReference>
<dbReference type="OrthoDB" id="202825at2759"/>
<proteinExistence type="predicted"/>
<dbReference type="InterPro" id="IPR027746">
    <property type="entry name" value="TTL"/>
</dbReference>
<dbReference type="GO" id="GO:0016874">
    <property type="term" value="F:ligase activity"/>
    <property type="evidence" value="ECO:0007669"/>
    <property type="project" value="UniProtKB-KW"/>
</dbReference>
<evidence type="ECO:0000313" key="1">
    <source>
        <dbReference type="EMBL" id="KAF2665798.1"/>
    </source>
</evidence>